<feature type="coiled-coil region" evidence="16">
    <location>
        <begin position="495"/>
        <end position="522"/>
    </location>
</feature>
<keyword evidence="3" id="KW-0227">DNA damage</keyword>
<dbReference type="InterPro" id="IPR000212">
    <property type="entry name" value="DNA_helicase_UvrD/REP"/>
</dbReference>
<evidence type="ECO:0000256" key="11">
    <source>
        <dbReference type="ARBA" id="ARBA00034617"/>
    </source>
</evidence>
<evidence type="ECO:0000256" key="9">
    <source>
        <dbReference type="ARBA" id="ARBA00023204"/>
    </source>
</evidence>
<dbReference type="GO" id="GO:0000725">
    <property type="term" value="P:recombinational repair"/>
    <property type="evidence" value="ECO:0007669"/>
    <property type="project" value="TreeGrafter"/>
</dbReference>
<dbReference type="Pfam" id="PF13361">
    <property type="entry name" value="UvrD_C"/>
    <property type="match status" value="1"/>
</dbReference>
<evidence type="ECO:0000256" key="10">
    <source>
        <dbReference type="ARBA" id="ARBA00023235"/>
    </source>
</evidence>
<dbReference type="PANTHER" id="PTHR11070:SF2">
    <property type="entry name" value="ATP-DEPENDENT DNA HELICASE SRS2"/>
    <property type="match status" value="1"/>
</dbReference>
<dbReference type="InterPro" id="IPR027417">
    <property type="entry name" value="P-loop_NTPase"/>
</dbReference>
<evidence type="ECO:0000256" key="14">
    <source>
        <dbReference type="ARBA" id="ARBA00048988"/>
    </source>
</evidence>
<keyword evidence="7 15" id="KW-0067">ATP-binding</keyword>
<evidence type="ECO:0000256" key="12">
    <source>
        <dbReference type="ARBA" id="ARBA00034808"/>
    </source>
</evidence>
<dbReference type="Gene3D" id="3.90.320.10">
    <property type="match status" value="1"/>
</dbReference>
<proteinExistence type="predicted"/>
<keyword evidence="9" id="KW-0234">DNA repair</keyword>
<accession>A0A1R1MMX7</accession>
<dbReference type="Gene3D" id="1.10.486.10">
    <property type="entry name" value="PCRA, domain 4"/>
    <property type="match status" value="1"/>
</dbReference>
<dbReference type="STRING" id="1914305.BLW93_01445"/>
<dbReference type="Proteomes" id="UP000187408">
    <property type="component" value="Unassembled WGS sequence"/>
</dbReference>
<evidence type="ECO:0000256" key="3">
    <source>
        <dbReference type="ARBA" id="ARBA00022763"/>
    </source>
</evidence>
<comment type="catalytic activity">
    <reaction evidence="11">
        <text>Couples ATP hydrolysis with the unwinding of duplex DNA by translocating in the 3'-5' direction.</text>
        <dbReference type="EC" id="5.6.2.4"/>
    </reaction>
</comment>
<keyword evidence="1" id="KW-0540">Nuclease</keyword>
<evidence type="ECO:0000256" key="1">
    <source>
        <dbReference type="ARBA" id="ARBA00022722"/>
    </source>
</evidence>
<comment type="caution">
    <text evidence="19">The sequence shown here is derived from an EMBL/GenBank/DDBJ whole genome shotgun (WGS) entry which is preliminary data.</text>
</comment>
<dbReference type="InterPro" id="IPR014017">
    <property type="entry name" value="DNA_helicase_UvrD-like_C"/>
</dbReference>
<feature type="binding site" evidence="15">
    <location>
        <begin position="20"/>
        <end position="27"/>
    </location>
    <ligand>
        <name>ATP</name>
        <dbReference type="ChEBI" id="CHEBI:30616"/>
    </ligand>
</feature>
<evidence type="ECO:0000256" key="2">
    <source>
        <dbReference type="ARBA" id="ARBA00022741"/>
    </source>
</evidence>
<dbReference type="GO" id="GO:0005524">
    <property type="term" value="F:ATP binding"/>
    <property type="evidence" value="ECO:0007669"/>
    <property type="project" value="UniProtKB-UniRule"/>
</dbReference>
<dbReference type="AlphaFoldDB" id="A0A1R1MMX7"/>
<dbReference type="RefSeq" id="WP_076712339.1">
    <property type="nucleotide sequence ID" value="NZ_MOEN01000003.1"/>
</dbReference>
<dbReference type="EMBL" id="MOEN01000003">
    <property type="protein sequence ID" value="OMH41182.1"/>
    <property type="molecule type" value="Genomic_DNA"/>
</dbReference>
<protein>
    <recommendedName>
        <fullName evidence="12">DNA 3'-5' helicase</fullName>
        <ecNumber evidence="12">5.6.2.4</ecNumber>
    </recommendedName>
    <alternativeName>
        <fullName evidence="13">DNA 3'-5' helicase II</fullName>
    </alternativeName>
</protein>
<dbReference type="Gene3D" id="3.40.50.300">
    <property type="entry name" value="P-loop containing nucleotide triphosphate hydrolases"/>
    <property type="match status" value="3"/>
</dbReference>
<dbReference type="GO" id="GO:0003677">
    <property type="term" value="F:DNA binding"/>
    <property type="evidence" value="ECO:0007669"/>
    <property type="project" value="UniProtKB-KW"/>
</dbReference>
<evidence type="ECO:0000313" key="20">
    <source>
        <dbReference type="Proteomes" id="UP000187408"/>
    </source>
</evidence>
<evidence type="ECO:0000256" key="13">
    <source>
        <dbReference type="ARBA" id="ARBA00034923"/>
    </source>
</evidence>
<dbReference type="InterPro" id="IPR014016">
    <property type="entry name" value="UvrD-like_ATP-bd"/>
</dbReference>
<dbReference type="Pfam" id="PF00580">
    <property type="entry name" value="UvrD-helicase"/>
    <property type="match status" value="1"/>
</dbReference>
<dbReference type="PROSITE" id="PS51198">
    <property type="entry name" value="UVRD_HELICASE_ATP_BIND"/>
    <property type="match status" value="1"/>
</dbReference>
<keyword evidence="8" id="KW-0238">DNA-binding</keyword>
<dbReference type="CDD" id="cd17932">
    <property type="entry name" value="DEXQc_UvrD"/>
    <property type="match status" value="1"/>
</dbReference>
<dbReference type="GO" id="GO:0005829">
    <property type="term" value="C:cytosol"/>
    <property type="evidence" value="ECO:0007669"/>
    <property type="project" value="TreeGrafter"/>
</dbReference>
<dbReference type="GO" id="GO:0004527">
    <property type="term" value="F:exonuclease activity"/>
    <property type="evidence" value="ECO:0007669"/>
    <property type="project" value="UniProtKB-KW"/>
</dbReference>
<evidence type="ECO:0000256" key="15">
    <source>
        <dbReference type="PROSITE-ProRule" id="PRU00560"/>
    </source>
</evidence>
<feature type="domain" description="UvrD-like helicase C-terminal" evidence="18">
    <location>
        <begin position="345"/>
        <end position="605"/>
    </location>
</feature>
<organism evidence="19 20">
    <name type="scientific">Desulfurobacterium indicum</name>
    <dbReference type="NCBI Taxonomy" id="1914305"/>
    <lineage>
        <taxon>Bacteria</taxon>
        <taxon>Pseudomonadati</taxon>
        <taxon>Aquificota</taxon>
        <taxon>Aquificia</taxon>
        <taxon>Desulfurobacteriales</taxon>
        <taxon>Desulfurobacteriaceae</taxon>
        <taxon>Desulfurobacterium</taxon>
    </lineage>
</organism>
<sequence>MLSKDKQKALTVSGDTIVEANAGTGKTRLIVEKVVSLIENGYRIDEIVLITFTEAAAGELKERVKNRIYEEVMKGKEKFQDAILLLPSAPISTIHAFCYEILKRFGFRYGYFDIDCEMLTEIEAENMLEEAVFKVISNIDINLLRNVIKRISSDYIAGLNTLINFIKESIKHRTRFAVFQENFSADNMFLKVEELFNLITSKSFSLTKIARQNYEIEKNLAKEILKVLLECYKSYEETKKKKKKVGYNDLLELTHKMLTENDNAREEIASLYKYIIVDEFQDTDPFQWKILKLLKQTTNPPTIFIVGDPKQSIYRFRSADVSIWNEASKYMKNQCFLTKNFRSGKKLLSFFNAIFDNIYNQNGKKLGIELSFQPFEGEIPGGEILSVEFTKEEEFAEKAIALTLERSKNRKIAVIGRSRSSLAVFEKILREKGIVFSVIGSNPFLTEGVEELLHLLKWLKDRDDLKSFFFFLSSRFCGLNHHEALTFIKEKTTGNKNKDKELTKLLEKLEDIRNQKDKELHAILLNRILEITGFIEMLSVLDRESYFSVLELVKEVANFEMENAVPFDSMVDFIEELKNSRDAGVNIAPEDENGYFLMTIHGSKGLQFNDVILLPWKRSPINSFFRFTSTGFGIKLFYEKTDKTTPEEEFEASPFFFMLKTVDDYLDYLEAKNLVYVSMTRAIERLIVGINTQKSSKKFPYGKNLDKLVPIVENYKITKFPEIEIPKKEETKLFTIPEKEINTIKVIYPSTHEAETEKSNSETKIAAPEGMSPAEYGTVVHLLCEAFVKNATKEEAIRYATSQLISPPSVLIKRLKEIYDFLHKKFPQLRKGEAEIDVKYFTDRTFYSGRIDILLETENGVEVWDIKTGFFNEVLFEQYKEQLFFYKKILEAAGKKVSGLKLLYVDEKKVIEIT</sequence>
<comment type="catalytic activity">
    <reaction evidence="14">
        <text>ATP + H2O = ADP + phosphate + H(+)</text>
        <dbReference type="Rhea" id="RHEA:13065"/>
        <dbReference type="ChEBI" id="CHEBI:15377"/>
        <dbReference type="ChEBI" id="CHEBI:15378"/>
        <dbReference type="ChEBI" id="CHEBI:30616"/>
        <dbReference type="ChEBI" id="CHEBI:43474"/>
        <dbReference type="ChEBI" id="CHEBI:456216"/>
        <dbReference type="EC" id="5.6.2.4"/>
    </reaction>
</comment>
<keyword evidence="2 15" id="KW-0547">Nucleotide-binding</keyword>
<reference evidence="19 20" key="1">
    <citation type="submission" date="2016-10" db="EMBL/GenBank/DDBJ databases">
        <title>Genome sequence of a sulfur-reducing bacterium Desulfurobacterium indicum K6013.</title>
        <authorList>
            <person name="Cao J."/>
            <person name="Shao Z."/>
            <person name="Alain K."/>
            <person name="Jebbar M."/>
        </authorList>
    </citation>
    <scope>NUCLEOTIDE SEQUENCE [LARGE SCALE GENOMIC DNA]</scope>
    <source>
        <strain evidence="19 20">K6013</strain>
    </source>
</reference>
<keyword evidence="5 15" id="KW-0347">Helicase</keyword>
<name>A0A1R1MMX7_9BACT</name>
<keyword evidence="10" id="KW-0413">Isomerase</keyword>
<evidence type="ECO:0000256" key="7">
    <source>
        <dbReference type="ARBA" id="ARBA00022840"/>
    </source>
</evidence>
<dbReference type="InterPro" id="IPR011604">
    <property type="entry name" value="PDDEXK-like_dom_sf"/>
</dbReference>
<feature type="domain" description="UvrD-like helicase ATP-binding" evidence="17">
    <location>
        <begin position="1"/>
        <end position="344"/>
    </location>
</feature>
<dbReference type="GO" id="GO:0043138">
    <property type="term" value="F:3'-5' DNA helicase activity"/>
    <property type="evidence" value="ECO:0007669"/>
    <property type="project" value="UniProtKB-EC"/>
</dbReference>
<keyword evidence="16" id="KW-0175">Coiled coil</keyword>
<dbReference type="EC" id="5.6.2.4" evidence="12"/>
<dbReference type="PROSITE" id="PS51217">
    <property type="entry name" value="UVRD_HELICASE_CTER"/>
    <property type="match status" value="1"/>
</dbReference>
<evidence type="ECO:0000256" key="6">
    <source>
        <dbReference type="ARBA" id="ARBA00022839"/>
    </source>
</evidence>
<keyword evidence="20" id="KW-1185">Reference proteome</keyword>
<keyword evidence="4 15" id="KW-0378">Hydrolase</keyword>
<evidence type="ECO:0000313" key="19">
    <source>
        <dbReference type="EMBL" id="OMH41182.1"/>
    </source>
</evidence>
<evidence type="ECO:0000256" key="4">
    <source>
        <dbReference type="ARBA" id="ARBA00022801"/>
    </source>
</evidence>
<keyword evidence="6" id="KW-0269">Exonuclease</keyword>
<dbReference type="PANTHER" id="PTHR11070">
    <property type="entry name" value="UVRD / RECB / PCRA DNA HELICASE FAMILY MEMBER"/>
    <property type="match status" value="1"/>
</dbReference>
<evidence type="ECO:0000256" key="16">
    <source>
        <dbReference type="SAM" id="Coils"/>
    </source>
</evidence>
<dbReference type="Gene3D" id="1.10.3170.10">
    <property type="entry name" value="Recbcd, chain B, domain 2"/>
    <property type="match status" value="1"/>
</dbReference>
<evidence type="ECO:0000256" key="5">
    <source>
        <dbReference type="ARBA" id="ARBA00022806"/>
    </source>
</evidence>
<dbReference type="InterPro" id="IPR038726">
    <property type="entry name" value="PDDEXK_AddAB-type"/>
</dbReference>
<gene>
    <name evidence="19" type="ORF">BLW93_01445</name>
</gene>
<dbReference type="SUPFAM" id="SSF52540">
    <property type="entry name" value="P-loop containing nucleoside triphosphate hydrolases"/>
    <property type="match status" value="1"/>
</dbReference>
<evidence type="ECO:0000256" key="8">
    <source>
        <dbReference type="ARBA" id="ARBA00023125"/>
    </source>
</evidence>
<evidence type="ECO:0000259" key="17">
    <source>
        <dbReference type="PROSITE" id="PS51198"/>
    </source>
</evidence>
<evidence type="ECO:0000259" key="18">
    <source>
        <dbReference type="PROSITE" id="PS51217"/>
    </source>
</evidence>
<dbReference type="OrthoDB" id="9810135at2"/>
<dbReference type="Pfam" id="PF12705">
    <property type="entry name" value="PDDEXK_1"/>
    <property type="match status" value="1"/>
</dbReference>